<comment type="caution">
    <text evidence="7">The sequence shown here is derived from an EMBL/GenBank/DDBJ whole genome shotgun (WGS) entry which is preliminary data.</text>
</comment>
<dbReference type="AlphaFoldDB" id="X0UKH8"/>
<evidence type="ECO:0000256" key="6">
    <source>
        <dbReference type="SAM" id="Phobius"/>
    </source>
</evidence>
<comment type="subcellular location">
    <subcellularLocation>
        <location evidence="1">Cell membrane</location>
        <topology evidence="1">Multi-pass membrane protein</topology>
    </subcellularLocation>
</comment>
<feature type="non-terminal residue" evidence="7">
    <location>
        <position position="1"/>
    </location>
</feature>
<keyword evidence="4 6" id="KW-1133">Transmembrane helix</keyword>
<accession>X0UKH8</accession>
<evidence type="ECO:0000256" key="3">
    <source>
        <dbReference type="ARBA" id="ARBA00022692"/>
    </source>
</evidence>
<protein>
    <recommendedName>
        <fullName evidence="8">Flippase-like domain-containing protein</fullName>
    </recommendedName>
</protein>
<proteinExistence type="predicted"/>
<evidence type="ECO:0000256" key="2">
    <source>
        <dbReference type="ARBA" id="ARBA00022475"/>
    </source>
</evidence>
<sequence>SILMVGFHWSTGAVTAYLVAVSLGQRVSFWVIVLIYAVIEFIQQLNIVIPSGLGVVDAGLTGAFTVVGVPLGAASAISLLTRLATYWFELVLCGAVSLHFGYREALEGFEGLR</sequence>
<dbReference type="EMBL" id="BARS01028257">
    <property type="protein sequence ID" value="GAG06324.1"/>
    <property type="molecule type" value="Genomic_DNA"/>
</dbReference>
<dbReference type="PANTHER" id="PTHR39087:SF2">
    <property type="entry name" value="UPF0104 MEMBRANE PROTEIN MJ1595"/>
    <property type="match status" value="1"/>
</dbReference>
<dbReference type="GO" id="GO:0005886">
    <property type="term" value="C:plasma membrane"/>
    <property type="evidence" value="ECO:0007669"/>
    <property type="project" value="UniProtKB-SubCell"/>
</dbReference>
<evidence type="ECO:0000256" key="1">
    <source>
        <dbReference type="ARBA" id="ARBA00004651"/>
    </source>
</evidence>
<dbReference type="InterPro" id="IPR022791">
    <property type="entry name" value="L-PG_synthase/AglD"/>
</dbReference>
<feature type="transmembrane region" description="Helical" evidence="6">
    <location>
        <begin position="51"/>
        <end position="77"/>
    </location>
</feature>
<name>X0UKH8_9ZZZZ</name>
<dbReference type="PANTHER" id="PTHR39087">
    <property type="entry name" value="UPF0104 MEMBRANE PROTEIN MJ1595"/>
    <property type="match status" value="1"/>
</dbReference>
<dbReference type="NCBIfam" id="TIGR00374">
    <property type="entry name" value="flippase-like domain"/>
    <property type="match status" value="1"/>
</dbReference>
<gene>
    <name evidence="7" type="ORF">S01H1_44303</name>
</gene>
<keyword evidence="5 6" id="KW-0472">Membrane</keyword>
<organism evidence="7">
    <name type="scientific">marine sediment metagenome</name>
    <dbReference type="NCBI Taxonomy" id="412755"/>
    <lineage>
        <taxon>unclassified sequences</taxon>
        <taxon>metagenomes</taxon>
        <taxon>ecological metagenomes</taxon>
    </lineage>
</organism>
<evidence type="ECO:0008006" key="8">
    <source>
        <dbReference type="Google" id="ProtNLM"/>
    </source>
</evidence>
<reference evidence="7" key="1">
    <citation type="journal article" date="2014" name="Front. Microbiol.">
        <title>High frequency of phylogenetically diverse reductive dehalogenase-homologous genes in deep subseafloor sedimentary metagenomes.</title>
        <authorList>
            <person name="Kawai M."/>
            <person name="Futagami T."/>
            <person name="Toyoda A."/>
            <person name="Takaki Y."/>
            <person name="Nishi S."/>
            <person name="Hori S."/>
            <person name="Arai W."/>
            <person name="Tsubouchi T."/>
            <person name="Morono Y."/>
            <person name="Uchiyama I."/>
            <person name="Ito T."/>
            <person name="Fujiyama A."/>
            <person name="Inagaki F."/>
            <person name="Takami H."/>
        </authorList>
    </citation>
    <scope>NUCLEOTIDE SEQUENCE</scope>
    <source>
        <strain evidence="7">Expedition CK06-06</strain>
    </source>
</reference>
<evidence type="ECO:0000256" key="4">
    <source>
        <dbReference type="ARBA" id="ARBA00022989"/>
    </source>
</evidence>
<keyword evidence="2" id="KW-1003">Cell membrane</keyword>
<evidence type="ECO:0000313" key="7">
    <source>
        <dbReference type="EMBL" id="GAG06324.1"/>
    </source>
</evidence>
<dbReference type="Pfam" id="PF03706">
    <property type="entry name" value="LPG_synthase_TM"/>
    <property type="match status" value="1"/>
</dbReference>
<keyword evidence="3 6" id="KW-0812">Transmembrane</keyword>
<evidence type="ECO:0000256" key="5">
    <source>
        <dbReference type="ARBA" id="ARBA00023136"/>
    </source>
</evidence>